<accession>A0A2T6B940</accession>
<feature type="chain" id="PRO_5015592857" evidence="1">
    <location>
        <begin position="24"/>
        <end position="179"/>
    </location>
</feature>
<feature type="signal peptide" evidence="1">
    <location>
        <begin position="1"/>
        <end position="23"/>
    </location>
</feature>
<evidence type="ECO:0000256" key="1">
    <source>
        <dbReference type="SAM" id="SignalP"/>
    </source>
</evidence>
<keyword evidence="1" id="KW-0732">Signal</keyword>
<keyword evidence="3" id="KW-1185">Reference proteome</keyword>
<organism evidence="2 3">
    <name type="scientific">Gemmobacter caeni</name>
    <dbReference type="NCBI Taxonomy" id="589035"/>
    <lineage>
        <taxon>Bacteria</taxon>
        <taxon>Pseudomonadati</taxon>
        <taxon>Pseudomonadota</taxon>
        <taxon>Alphaproteobacteria</taxon>
        <taxon>Rhodobacterales</taxon>
        <taxon>Paracoccaceae</taxon>
        <taxon>Gemmobacter</taxon>
    </lineage>
</organism>
<evidence type="ECO:0000313" key="2">
    <source>
        <dbReference type="EMBL" id="PTX52542.1"/>
    </source>
</evidence>
<dbReference type="RefSeq" id="WP_145693556.1">
    <property type="nucleotide sequence ID" value="NZ_QBKP01000002.1"/>
</dbReference>
<dbReference type="AlphaFoldDB" id="A0A2T6B940"/>
<reference evidence="2 3" key="1">
    <citation type="submission" date="2018-04" db="EMBL/GenBank/DDBJ databases">
        <title>Genomic Encyclopedia of Archaeal and Bacterial Type Strains, Phase II (KMG-II): from individual species to whole genera.</title>
        <authorList>
            <person name="Goeker M."/>
        </authorList>
    </citation>
    <scope>NUCLEOTIDE SEQUENCE [LARGE SCALE GENOMIC DNA]</scope>
    <source>
        <strain evidence="2 3">DSM 21823</strain>
    </source>
</reference>
<proteinExistence type="predicted"/>
<evidence type="ECO:0000313" key="3">
    <source>
        <dbReference type="Proteomes" id="UP000244224"/>
    </source>
</evidence>
<name>A0A2T6B940_9RHOB</name>
<gene>
    <name evidence="2" type="ORF">C8N34_102322</name>
</gene>
<comment type="caution">
    <text evidence="2">The sequence shown here is derived from an EMBL/GenBank/DDBJ whole genome shotgun (WGS) entry which is preliminary data.</text>
</comment>
<dbReference type="EMBL" id="QBKP01000002">
    <property type="protein sequence ID" value="PTX52542.1"/>
    <property type="molecule type" value="Genomic_DNA"/>
</dbReference>
<sequence length="179" mass="19335">MRTRFRKTGVVILLALLGQAVSAQEVAVNRDPFSAPDIGEVVRAADYDRVAKITAELVEQKLSDLEQSIITEVERRLSSMLDRRLTEFSQQMDERMEARLSEMAGVVSGLRDEVPAEIERAIAERVRAGSSDAAAMGLLPEGSAFVACVDGKALYRDAGGSTFYADDSMGGSGVSRCSN</sequence>
<protein>
    <submittedName>
        <fullName evidence="2">Uncharacterized protein</fullName>
    </submittedName>
</protein>
<dbReference type="Proteomes" id="UP000244224">
    <property type="component" value="Unassembled WGS sequence"/>
</dbReference>